<name>A0A926P2U8_9HYPH</name>
<dbReference type="RefSeq" id="WP_190293225.1">
    <property type="nucleotide sequence ID" value="NZ_JABFCZ010000023.1"/>
</dbReference>
<evidence type="ECO:0000256" key="4">
    <source>
        <dbReference type="ARBA" id="ARBA00022679"/>
    </source>
</evidence>
<evidence type="ECO:0000256" key="2">
    <source>
        <dbReference type="ARBA" id="ARBA00008954"/>
    </source>
</evidence>
<dbReference type="Gene3D" id="3.40.640.10">
    <property type="entry name" value="Type I PLP-dependent aspartate aminotransferase-like (Major domain)"/>
    <property type="match status" value="1"/>
</dbReference>
<dbReference type="FunFam" id="3.40.640.10:FF:000014">
    <property type="entry name" value="Adenosylmethionine-8-amino-7-oxononanoate aminotransferase, probable"/>
    <property type="match status" value="1"/>
</dbReference>
<keyword evidence="4" id="KW-0808">Transferase</keyword>
<dbReference type="InterPro" id="IPR049704">
    <property type="entry name" value="Aminotrans_3_PPA_site"/>
</dbReference>
<protein>
    <submittedName>
        <fullName evidence="7">Aminotransferase class III-fold pyridoxal phosphate-dependent enzyme</fullName>
    </submittedName>
</protein>
<accession>A0A926P2U8</accession>
<organism evidence="7 8">
    <name type="scientific">Roseibium aggregatum</name>
    <dbReference type="NCBI Taxonomy" id="187304"/>
    <lineage>
        <taxon>Bacteria</taxon>
        <taxon>Pseudomonadati</taxon>
        <taxon>Pseudomonadota</taxon>
        <taxon>Alphaproteobacteria</taxon>
        <taxon>Hyphomicrobiales</taxon>
        <taxon>Stappiaceae</taxon>
        <taxon>Roseibium</taxon>
    </lineage>
</organism>
<dbReference type="InterPro" id="IPR015424">
    <property type="entry name" value="PyrdxlP-dep_Trfase"/>
</dbReference>
<dbReference type="PANTHER" id="PTHR43094:SF1">
    <property type="entry name" value="AMINOTRANSFERASE CLASS-III"/>
    <property type="match status" value="1"/>
</dbReference>
<keyword evidence="5 6" id="KW-0663">Pyridoxal phosphate</keyword>
<evidence type="ECO:0000313" key="7">
    <source>
        <dbReference type="EMBL" id="MBD1548538.1"/>
    </source>
</evidence>
<dbReference type="InterPro" id="IPR005814">
    <property type="entry name" value="Aminotrans_3"/>
</dbReference>
<dbReference type="GO" id="GO:0008483">
    <property type="term" value="F:transaminase activity"/>
    <property type="evidence" value="ECO:0007669"/>
    <property type="project" value="UniProtKB-KW"/>
</dbReference>
<sequence>MKLDLNMTTDAVLTADTHLIQSFADLNALKQNGARTVIVGADGALVRDSEGNELIDGIGGLWCVNAGHRRKEIIDAITEQLNELDFYSTFYNFTHPTAAALAEKIASLAPGHLNKVYFGNSGSVANDSAVRILHHYNNRLGRPNKKKILSRIGAYHGSTYLSIAMTTPLYSVGWDGANDLVHHLRSPHYWREGDGMSEAEFLDALIEDLKSSIEDIGAENIAAFIAEPIMGAGGVIVPPAGYHARMAAVCAENDIKYISDEVVTAFGRLGHFFASQDVFGVTPDIITTAKGLTSGYQPMSATIVSDEIHEVISGPGGLFLHGMTYSGHPAAAAAGLANIALMERDKLPEQVRTTGKIFENALRGLDDLSIVGEVRGSHFMIGIEFVKDKATKEPFTPEDGIGLRVARAAQARGLIARPLGNILILSPTLILTESQIGQVADILRDSITEVISTL</sequence>
<dbReference type="EMBL" id="JABFCZ010000023">
    <property type="protein sequence ID" value="MBD1548538.1"/>
    <property type="molecule type" value="Genomic_DNA"/>
</dbReference>
<dbReference type="PROSITE" id="PS00600">
    <property type="entry name" value="AA_TRANSFER_CLASS_3"/>
    <property type="match status" value="1"/>
</dbReference>
<dbReference type="GO" id="GO:0030170">
    <property type="term" value="F:pyridoxal phosphate binding"/>
    <property type="evidence" value="ECO:0007669"/>
    <property type="project" value="InterPro"/>
</dbReference>
<dbReference type="PANTHER" id="PTHR43094">
    <property type="entry name" value="AMINOTRANSFERASE"/>
    <property type="match status" value="1"/>
</dbReference>
<evidence type="ECO:0000256" key="1">
    <source>
        <dbReference type="ARBA" id="ARBA00001933"/>
    </source>
</evidence>
<dbReference type="InterPro" id="IPR015422">
    <property type="entry name" value="PyrdxlP-dep_Trfase_small"/>
</dbReference>
<dbReference type="InterPro" id="IPR015421">
    <property type="entry name" value="PyrdxlP-dep_Trfase_major"/>
</dbReference>
<evidence type="ECO:0000256" key="6">
    <source>
        <dbReference type="RuleBase" id="RU003560"/>
    </source>
</evidence>
<dbReference type="AlphaFoldDB" id="A0A926P2U8"/>
<evidence type="ECO:0000256" key="3">
    <source>
        <dbReference type="ARBA" id="ARBA00022576"/>
    </source>
</evidence>
<evidence type="ECO:0000256" key="5">
    <source>
        <dbReference type="ARBA" id="ARBA00022898"/>
    </source>
</evidence>
<proteinExistence type="inferred from homology"/>
<dbReference type="Pfam" id="PF00202">
    <property type="entry name" value="Aminotran_3"/>
    <property type="match status" value="1"/>
</dbReference>
<dbReference type="SUPFAM" id="SSF53383">
    <property type="entry name" value="PLP-dependent transferases"/>
    <property type="match status" value="1"/>
</dbReference>
<dbReference type="Proteomes" id="UP000598467">
    <property type="component" value="Unassembled WGS sequence"/>
</dbReference>
<comment type="similarity">
    <text evidence="2 6">Belongs to the class-III pyridoxal-phosphate-dependent aminotransferase family.</text>
</comment>
<gene>
    <name evidence="7" type="ORF">HK439_19930</name>
</gene>
<dbReference type="CDD" id="cd00610">
    <property type="entry name" value="OAT_like"/>
    <property type="match status" value="1"/>
</dbReference>
<comment type="cofactor">
    <cofactor evidence="1">
        <name>pyridoxal 5'-phosphate</name>
        <dbReference type="ChEBI" id="CHEBI:597326"/>
    </cofactor>
</comment>
<dbReference type="Gene3D" id="3.90.1150.10">
    <property type="entry name" value="Aspartate Aminotransferase, domain 1"/>
    <property type="match status" value="1"/>
</dbReference>
<evidence type="ECO:0000313" key="8">
    <source>
        <dbReference type="Proteomes" id="UP000598467"/>
    </source>
</evidence>
<comment type="caution">
    <text evidence="7">The sequence shown here is derived from an EMBL/GenBank/DDBJ whole genome shotgun (WGS) entry which is preliminary data.</text>
</comment>
<reference evidence="7" key="1">
    <citation type="submission" date="2020-05" db="EMBL/GenBank/DDBJ databases">
        <title>Identification of trans-AT polyketide cluster in two marine bacteria, producers of a novel glutaramide-containing polyketide sesbanimide D and analogs.</title>
        <authorList>
            <person name="Kacar D."/>
            <person name="Rodriguez P."/>
            <person name="Canedo L."/>
            <person name="Gonzalez E."/>
            <person name="Galan B."/>
            <person name="De La Calle F."/>
            <person name="Garcia J.L."/>
        </authorList>
    </citation>
    <scope>NUCLEOTIDE SEQUENCE</scope>
    <source>
        <strain evidence="7">PHM038</strain>
    </source>
</reference>
<keyword evidence="3 7" id="KW-0032">Aminotransferase</keyword>